<gene>
    <name evidence="1" type="ORF">E0L32_011876</name>
</gene>
<dbReference type="GeneID" id="41979323"/>
<reference evidence="1 2" key="1">
    <citation type="submission" date="2019-06" db="EMBL/GenBank/DDBJ databases">
        <title>Draft genome sequence of the filamentous fungus Phialemoniopsis curvata isolated from diesel fuel.</title>
        <authorList>
            <person name="Varaljay V.A."/>
            <person name="Lyon W.J."/>
            <person name="Crouch A.L."/>
            <person name="Drake C.E."/>
            <person name="Hollomon J.M."/>
            <person name="Nadeau L.J."/>
            <person name="Nunn H.S."/>
            <person name="Stevenson B.S."/>
            <person name="Bojanowski C.L."/>
            <person name="Crookes-Goodson W.J."/>
        </authorList>
    </citation>
    <scope>NUCLEOTIDE SEQUENCE [LARGE SCALE GENOMIC DNA]</scope>
    <source>
        <strain evidence="1 2">D216</strain>
    </source>
</reference>
<organism evidence="1 2">
    <name type="scientific">Thyridium curvatum</name>
    <dbReference type="NCBI Taxonomy" id="1093900"/>
    <lineage>
        <taxon>Eukaryota</taxon>
        <taxon>Fungi</taxon>
        <taxon>Dikarya</taxon>
        <taxon>Ascomycota</taxon>
        <taxon>Pezizomycotina</taxon>
        <taxon>Sordariomycetes</taxon>
        <taxon>Sordariomycetidae</taxon>
        <taxon>Thyridiales</taxon>
        <taxon>Thyridiaceae</taxon>
        <taxon>Thyridium</taxon>
    </lineage>
</organism>
<sequence>MNGPLAIPDTTTYLKATAESIKTPKPLVYKQPDIIPTHTPKATEEMPSFLIPMVSKKENGRFFGKVKEFTFYKPDLDKLHKAAKRIDYTSNYSLLGLV</sequence>
<dbReference type="RefSeq" id="XP_030999768.1">
    <property type="nucleotide sequence ID" value="XM_031134654.1"/>
</dbReference>
<dbReference type="Proteomes" id="UP000319257">
    <property type="component" value="Unassembled WGS sequence"/>
</dbReference>
<dbReference type="EMBL" id="SKBQ01000122">
    <property type="protein sequence ID" value="TPX18057.1"/>
    <property type="molecule type" value="Genomic_DNA"/>
</dbReference>
<evidence type="ECO:0000313" key="2">
    <source>
        <dbReference type="Proteomes" id="UP000319257"/>
    </source>
</evidence>
<dbReference type="AlphaFoldDB" id="A0A507BDN6"/>
<dbReference type="InParanoid" id="A0A507BDN6"/>
<accession>A0A507BDN6</accession>
<keyword evidence="2" id="KW-1185">Reference proteome</keyword>
<name>A0A507BDN6_9PEZI</name>
<evidence type="ECO:0000313" key="1">
    <source>
        <dbReference type="EMBL" id="TPX18057.1"/>
    </source>
</evidence>
<proteinExistence type="predicted"/>
<comment type="caution">
    <text evidence="1">The sequence shown here is derived from an EMBL/GenBank/DDBJ whole genome shotgun (WGS) entry which is preliminary data.</text>
</comment>
<protein>
    <submittedName>
        <fullName evidence="1">Uncharacterized protein</fullName>
    </submittedName>
</protein>